<keyword evidence="8" id="KW-1185">Reference proteome</keyword>
<evidence type="ECO:0000256" key="1">
    <source>
        <dbReference type="ARBA" id="ARBA00004651"/>
    </source>
</evidence>
<sequence length="351" mass="37558">MNHSKVSELYNRHYGGLFLFIAALVIVPFVANSFLLSVLILVGLYGIVTTGLTMLMGYAGQISLGHAAFYGIGAYASAVMTGTYGMPGIVGILVGVAFAGTVAVLIGIPTLKLKENYLALATLGFGIIIFTFFKELKEITGGLNGFFGIPSFNLFGFAFDTDLKFYFLIWALLIVGILFSKNIIDSRVGRALRSIHGSDVAANSIGVNIQQYKLKVFVLSAVYASVAGSLYAHYVTFINPNLFTAMESITFLIMVVIGGSANIWGGMIGAIVYVLLNELLKEVVPMFFPNVGGEFQIVFFGILLVAILIYMPQGLAPTLGKVWRRLAGRKNKKAAVTGPPNADATVGGSKS</sequence>
<evidence type="ECO:0000256" key="5">
    <source>
        <dbReference type="ARBA" id="ARBA00023136"/>
    </source>
</evidence>
<dbReference type="Pfam" id="PF02653">
    <property type="entry name" value="BPD_transp_2"/>
    <property type="match status" value="1"/>
</dbReference>
<keyword evidence="4 6" id="KW-1133">Transmembrane helix</keyword>
<dbReference type="InterPro" id="IPR043428">
    <property type="entry name" value="LivM-like"/>
</dbReference>
<feature type="transmembrane region" description="Helical" evidence="6">
    <location>
        <begin position="38"/>
        <end position="58"/>
    </location>
</feature>
<feature type="transmembrane region" description="Helical" evidence="6">
    <location>
        <begin position="249"/>
        <end position="276"/>
    </location>
</feature>
<keyword evidence="3 6" id="KW-0812">Transmembrane</keyword>
<feature type="transmembrane region" description="Helical" evidence="6">
    <location>
        <begin position="297"/>
        <end position="316"/>
    </location>
</feature>
<name>A0ABR5AQE2_BACBA</name>
<comment type="caution">
    <text evidence="7">The sequence shown here is derived from an EMBL/GenBank/DDBJ whole genome shotgun (WGS) entry which is preliminary data.</text>
</comment>
<feature type="transmembrane region" description="Helical" evidence="6">
    <location>
        <begin position="89"/>
        <end position="111"/>
    </location>
</feature>
<evidence type="ECO:0000256" key="3">
    <source>
        <dbReference type="ARBA" id="ARBA00022692"/>
    </source>
</evidence>
<dbReference type="RefSeq" id="WP_041101543.1">
    <property type="nucleotide sequence ID" value="NZ_JARTHD010000039.1"/>
</dbReference>
<keyword evidence="5 6" id="KW-0472">Membrane</keyword>
<reference evidence="7 8" key="1">
    <citation type="submission" date="2015-01" db="EMBL/GenBank/DDBJ databases">
        <title>Genome Assembly of Bacillus badius MTCC 1458.</title>
        <authorList>
            <person name="Verma A."/>
            <person name="Khatri I."/>
            <person name="Mual P."/>
            <person name="Subramanian S."/>
            <person name="Krishnamurthi S."/>
        </authorList>
    </citation>
    <scope>NUCLEOTIDE SEQUENCE [LARGE SCALE GENOMIC DNA]</scope>
    <source>
        <strain evidence="7 8">MTCC 1458</strain>
    </source>
</reference>
<feature type="transmembrane region" description="Helical" evidence="6">
    <location>
        <begin position="165"/>
        <end position="184"/>
    </location>
</feature>
<dbReference type="PANTHER" id="PTHR30482:SF18">
    <property type="entry name" value="BRANCHED AMINO ACID TRANSPORT SYSTEM PERMEASE"/>
    <property type="match status" value="1"/>
</dbReference>
<dbReference type="Proteomes" id="UP000031982">
    <property type="component" value="Unassembled WGS sequence"/>
</dbReference>
<gene>
    <name evidence="7" type="ORF">SD77_1922</name>
</gene>
<accession>A0ABR5AQE2</accession>
<evidence type="ECO:0000313" key="8">
    <source>
        <dbReference type="Proteomes" id="UP000031982"/>
    </source>
</evidence>
<dbReference type="CDD" id="cd06581">
    <property type="entry name" value="TM_PBP1_LivM_like"/>
    <property type="match status" value="1"/>
</dbReference>
<proteinExistence type="predicted"/>
<feature type="transmembrane region" description="Helical" evidence="6">
    <location>
        <begin position="216"/>
        <end position="237"/>
    </location>
</feature>
<evidence type="ECO:0000256" key="2">
    <source>
        <dbReference type="ARBA" id="ARBA00022475"/>
    </source>
</evidence>
<feature type="transmembrane region" description="Helical" evidence="6">
    <location>
        <begin position="64"/>
        <end position="82"/>
    </location>
</feature>
<comment type="subcellular location">
    <subcellularLocation>
        <location evidence="1">Cell membrane</location>
        <topology evidence="1">Multi-pass membrane protein</topology>
    </subcellularLocation>
</comment>
<evidence type="ECO:0000256" key="6">
    <source>
        <dbReference type="SAM" id="Phobius"/>
    </source>
</evidence>
<evidence type="ECO:0000256" key="4">
    <source>
        <dbReference type="ARBA" id="ARBA00022989"/>
    </source>
</evidence>
<keyword evidence="2" id="KW-1003">Cell membrane</keyword>
<protein>
    <submittedName>
        <fullName evidence="7">Branched-chain amino acid transport system permease protein LivM</fullName>
    </submittedName>
</protein>
<feature type="transmembrane region" description="Helical" evidence="6">
    <location>
        <begin position="117"/>
        <end position="133"/>
    </location>
</feature>
<dbReference type="InterPro" id="IPR001851">
    <property type="entry name" value="ABC_transp_permease"/>
</dbReference>
<dbReference type="EMBL" id="JXLP01000019">
    <property type="protein sequence ID" value="KIL76962.1"/>
    <property type="molecule type" value="Genomic_DNA"/>
</dbReference>
<evidence type="ECO:0000313" key="7">
    <source>
        <dbReference type="EMBL" id="KIL76962.1"/>
    </source>
</evidence>
<feature type="transmembrane region" description="Helical" evidence="6">
    <location>
        <begin position="12"/>
        <end position="31"/>
    </location>
</feature>
<dbReference type="PANTHER" id="PTHR30482">
    <property type="entry name" value="HIGH-AFFINITY BRANCHED-CHAIN AMINO ACID TRANSPORT SYSTEM PERMEASE"/>
    <property type="match status" value="1"/>
</dbReference>
<organism evidence="7 8">
    <name type="scientific">Bacillus badius</name>
    <dbReference type="NCBI Taxonomy" id="1455"/>
    <lineage>
        <taxon>Bacteria</taxon>
        <taxon>Bacillati</taxon>
        <taxon>Bacillota</taxon>
        <taxon>Bacilli</taxon>
        <taxon>Bacillales</taxon>
        <taxon>Bacillaceae</taxon>
        <taxon>Pseudobacillus</taxon>
    </lineage>
</organism>